<comment type="caution">
    <text evidence="1">The sequence shown here is derived from an EMBL/GenBank/DDBJ whole genome shotgun (WGS) entry which is preliminary data.</text>
</comment>
<dbReference type="Proteomes" id="UP001057375">
    <property type="component" value="Unassembled WGS sequence"/>
</dbReference>
<dbReference type="EMBL" id="BQXS01007195">
    <property type="protein sequence ID" value="GKT26172.1"/>
    <property type="molecule type" value="Genomic_DNA"/>
</dbReference>
<sequence length="54" mass="5829">FNDDTTALRDAMNEQLTTLRNQNTQSDVLPDAAATSTAAKNLNNDCHVGPSDDH</sequence>
<name>A0ABQ5K5X7_9EUKA</name>
<evidence type="ECO:0000313" key="2">
    <source>
        <dbReference type="Proteomes" id="UP001057375"/>
    </source>
</evidence>
<reference evidence="1" key="1">
    <citation type="submission" date="2022-03" db="EMBL/GenBank/DDBJ databases">
        <title>Draft genome sequence of Aduncisulcus paluster, a free-living microaerophilic Fornicata.</title>
        <authorList>
            <person name="Yuyama I."/>
            <person name="Kume K."/>
            <person name="Tamura T."/>
            <person name="Inagaki Y."/>
            <person name="Hashimoto T."/>
        </authorList>
    </citation>
    <scope>NUCLEOTIDE SEQUENCE</scope>
    <source>
        <strain evidence="1">NY0171</strain>
    </source>
</reference>
<keyword evidence="2" id="KW-1185">Reference proteome</keyword>
<protein>
    <submittedName>
        <fullName evidence="1">Uncharacterized protein</fullName>
    </submittedName>
</protein>
<evidence type="ECO:0000313" key="1">
    <source>
        <dbReference type="EMBL" id="GKT26172.1"/>
    </source>
</evidence>
<gene>
    <name evidence="1" type="ORF">ADUPG1_004684</name>
</gene>
<feature type="non-terminal residue" evidence="1">
    <location>
        <position position="1"/>
    </location>
</feature>
<accession>A0ABQ5K5X7</accession>
<proteinExistence type="predicted"/>
<organism evidence="1 2">
    <name type="scientific">Aduncisulcus paluster</name>
    <dbReference type="NCBI Taxonomy" id="2918883"/>
    <lineage>
        <taxon>Eukaryota</taxon>
        <taxon>Metamonada</taxon>
        <taxon>Carpediemonas-like organisms</taxon>
        <taxon>Aduncisulcus</taxon>
    </lineage>
</organism>